<dbReference type="OrthoDB" id="1675927at2"/>
<keyword evidence="1" id="KW-0812">Transmembrane</keyword>
<evidence type="ECO:0000313" key="2">
    <source>
        <dbReference type="EMBL" id="VBB06873.1"/>
    </source>
</evidence>
<sequence>MRGTSRPAWQCQKGFSSIIAVIVMMLLGVIGAGLTSVIIAESKMSSSYNNKIAAQYLAEAGVRRAVLELLNDPAWTGTQGSVLLGNGTYLVSIAGNGDNRTITSQGVIGTKGTMNYAHQQAVVNVTLGSSNLSQAFTYAAFVGFDGKASVTLSNSSSSIYGNLGSYLSQIYYVWYYTASVPSVYDGQFIPNQTVTQPAVPSTSVSLTPDDYKTQNGVATPTLPQDCYNGTGDYSNMSGLYYVDRAFQLNGPSFITRSTATIFVNGSAEFNSNLGDNFTIITTGNISVNSDIGSNITIITTGNVAFNNTNLGDNVTVYADSVNFNSGGKKGTWGGNMKVYVQGDANIYRTLGDDALVMANGNMHITQTGPENAVLYSGGTLTYDGANVTGSVAAGSMVMNGGTITYSKSVVDQVLGTSSGFTINSWNNQ</sequence>
<organism evidence="2 3">
    <name type="scientific">Lucifera butyrica</name>
    <dbReference type="NCBI Taxonomy" id="1351585"/>
    <lineage>
        <taxon>Bacteria</taxon>
        <taxon>Bacillati</taxon>
        <taxon>Bacillota</taxon>
        <taxon>Negativicutes</taxon>
        <taxon>Veillonellales</taxon>
        <taxon>Veillonellaceae</taxon>
        <taxon>Lucifera</taxon>
    </lineage>
</organism>
<dbReference type="Proteomes" id="UP000277811">
    <property type="component" value="Unassembled WGS sequence"/>
</dbReference>
<keyword evidence="1" id="KW-0472">Membrane</keyword>
<feature type="transmembrane region" description="Helical" evidence="1">
    <location>
        <begin position="15"/>
        <end position="40"/>
    </location>
</feature>
<name>A0A498R9R0_9FIRM</name>
<gene>
    <name evidence="2" type="ORF">LUCI_2110</name>
</gene>
<dbReference type="EMBL" id="UPPP01000068">
    <property type="protein sequence ID" value="VBB06873.1"/>
    <property type="molecule type" value="Genomic_DNA"/>
</dbReference>
<accession>A0A498R9R0</accession>
<evidence type="ECO:0008006" key="4">
    <source>
        <dbReference type="Google" id="ProtNLM"/>
    </source>
</evidence>
<keyword evidence="3" id="KW-1185">Reference proteome</keyword>
<evidence type="ECO:0000313" key="3">
    <source>
        <dbReference type="Proteomes" id="UP000277811"/>
    </source>
</evidence>
<reference evidence="2 3" key="1">
    <citation type="submission" date="2018-06" db="EMBL/GenBank/DDBJ databases">
        <authorList>
            <person name="Strepis N."/>
        </authorList>
    </citation>
    <scope>NUCLEOTIDE SEQUENCE [LARGE SCALE GENOMIC DNA]</scope>
    <source>
        <strain evidence="2">LUCI</strain>
    </source>
</reference>
<protein>
    <recommendedName>
        <fullName evidence="4">Type 4 fimbrial biogenesis protein PilX N-terminal domain-containing protein</fullName>
    </recommendedName>
</protein>
<dbReference type="AlphaFoldDB" id="A0A498R9R0"/>
<evidence type="ECO:0000256" key="1">
    <source>
        <dbReference type="SAM" id="Phobius"/>
    </source>
</evidence>
<dbReference type="RefSeq" id="WP_122627818.1">
    <property type="nucleotide sequence ID" value="NZ_UPPP01000068.1"/>
</dbReference>
<keyword evidence="1" id="KW-1133">Transmembrane helix</keyword>
<proteinExistence type="predicted"/>